<proteinExistence type="predicted"/>
<organism evidence="2 3">
    <name type="scientific">Macrococcus carouselicus</name>
    <dbReference type="NCBI Taxonomy" id="69969"/>
    <lineage>
        <taxon>Bacteria</taxon>
        <taxon>Bacillati</taxon>
        <taxon>Bacillota</taxon>
        <taxon>Bacilli</taxon>
        <taxon>Bacillales</taxon>
        <taxon>Staphylococcaceae</taxon>
        <taxon>Macrococcus</taxon>
    </lineage>
</organism>
<comment type="caution">
    <text evidence="2">The sequence shown here is derived from an EMBL/GenBank/DDBJ whole genome shotgun (WGS) entry which is preliminary data.</text>
</comment>
<keyword evidence="1" id="KW-1133">Transmembrane helix</keyword>
<keyword evidence="1" id="KW-0472">Membrane</keyword>
<dbReference type="AlphaFoldDB" id="A0A9Q8FR50"/>
<evidence type="ECO:0000313" key="2">
    <source>
        <dbReference type="EMBL" id="TDM04056.1"/>
    </source>
</evidence>
<dbReference type="EMBL" id="SCWD01000001">
    <property type="protein sequence ID" value="TDM04056.1"/>
    <property type="molecule type" value="Genomic_DNA"/>
</dbReference>
<keyword evidence="3" id="KW-1185">Reference proteome</keyword>
<evidence type="ECO:0000256" key="1">
    <source>
        <dbReference type="SAM" id="Phobius"/>
    </source>
</evidence>
<protein>
    <submittedName>
        <fullName evidence="2">Uncharacterized protein</fullName>
    </submittedName>
</protein>
<name>A0A9Q8FR50_9STAP</name>
<dbReference type="Proteomes" id="UP000295280">
    <property type="component" value="Unassembled WGS sequence"/>
</dbReference>
<sequence length="215" mass="24688">MFFSNFTISDWLSLLGIIIPLIVTGIVGLIKYLLKLKNEQKKLIVIIKNKPYLTKEVFGIKNTLPDLSSTYGIFFISEFDIHNTSSTDLTLSDIDLKINDKTLSQVSRSAFYDDYAYSYNEIYTKPYTTLYKDNKFEKVFIVKANSKNTLSVAVPIDPLFKNPLFNVLEDKVTLHFKVTSSKIKEFNYTFSVDEILDEPIDNHSLPKPITKIIES</sequence>
<feature type="transmembrane region" description="Helical" evidence="1">
    <location>
        <begin position="12"/>
        <end position="34"/>
    </location>
</feature>
<gene>
    <name evidence="2" type="ORF">ERX40_02485</name>
</gene>
<evidence type="ECO:0000313" key="3">
    <source>
        <dbReference type="Proteomes" id="UP000295280"/>
    </source>
</evidence>
<accession>A0A9Q8FR50</accession>
<dbReference type="RefSeq" id="WP_133416916.1">
    <property type="nucleotide sequence ID" value="NZ_SCWD01000001.1"/>
</dbReference>
<reference evidence="2 3" key="1">
    <citation type="submission" date="2019-01" db="EMBL/GenBank/DDBJ databases">
        <title>Draft genome sequences of the type strains of six Macrococcus species.</title>
        <authorList>
            <person name="Mazhar S."/>
            <person name="Altermann E."/>
            <person name="Hill C."/>
            <person name="Mcauliffe O."/>
        </authorList>
    </citation>
    <scope>NUCLEOTIDE SEQUENCE [LARGE SCALE GENOMIC DNA]</scope>
    <source>
        <strain evidence="2 3">ATCC 51828</strain>
    </source>
</reference>
<keyword evidence="1" id="KW-0812">Transmembrane</keyword>